<keyword evidence="6" id="KW-0547">Nucleotide-binding</keyword>
<dbReference type="PANTHER" id="PTHR33571">
    <property type="entry name" value="SSL8005 PROTEIN"/>
    <property type="match status" value="1"/>
</dbReference>
<organism evidence="11 12">
    <name type="scientific">Desulfomicrobium macestii</name>
    <dbReference type="NCBI Taxonomy" id="90731"/>
    <lineage>
        <taxon>Bacteria</taxon>
        <taxon>Pseudomonadati</taxon>
        <taxon>Thermodesulfobacteriota</taxon>
        <taxon>Desulfovibrionia</taxon>
        <taxon>Desulfovibrionales</taxon>
        <taxon>Desulfomicrobiaceae</taxon>
        <taxon>Desulfomicrobium</taxon>
    </lineage>
</organism>
<evidence type="ECO:0000256" key="7">
    <source>
        <dbReference type="ARBA" id="ARBA00022840"/>
    </source>
</evidence>
<keyword evidence="4" id="KW-0548">Nucleotidyltransferase</keyword>
<comment type="similarity">
    <text evidence="9">Belongs to the MntA antitoxin family.</text>
</comment>
<dbReference type="InterPro" id="IPR002934">
    <property type="entry name" value="Polymerase_NTP_transf_dom"/>
</dbReference>
<name>A0ABR9H6X1_9BACT</name>
<comment type="caution">
    <text evidence="11">The sequence shown here is derived from an EMBL/GenBank/DDBJ whole genome shotgun (WGS) entry which is preliminary data.</text>
</comment>
<evidence type="ECO:0000256" key="5">
    <source>
        <dbReference type="ARBA" id="ARBA00022723"/>
    </source>
</evidence>
<dbReference type="SUPFAM" id="SSF81301">
    <property type="entry name" value="Nucleotidyltransferase"/>
    <property type="match status" value="1"/>
</dbReference>
<evidence type="ECO:0000256" key="2">
    <source>
        <dbReference type="ARBA" id="ARBA00022649"/>
    </source>
</evidence>
<sequence length="96" mass="10502">MKPSEALRTHRDAVLKTVNARKACNARVFGSVLRGEDHEGSDLDILVDLLPGASLFDLGGLQIDLEELLGIPVDLVTPGDLPEKFRNLVIEEARKI</sequence>
<evidence type="ECO:0000256" key="3">
    <source>
        <dbReference type="ARBA" id="ARBA00022679"/>
    </source>
</evidence>
<evidence type="ECO:0000313" key="12">
    <source>
        <dbReference type="Proteomes" id="UP000639010"/>
    </source>
</evidence>
<dbReference type="RefSeq" id="WP_192624438.1">
    <property type="nucleotide sequence ID" value="NZ_JADBGG010000027.1"/>
</dbReference>
<keyword evidence="5" id="KW-0479">Metal-binding</keyword>
<dbReference type="CDD" id="cd05403">
    <property type="entry name" value="NT_KNTase_like"/>
    <property type="match status" value="1"/>
</dbReference>
<evidence type="ECO:0000259" key="10">
    <source>
        <dbReference type="Pfam" id="PF01909"/>
    </source>
</evidence>
<keyword evidence="7" id="KW-0067">ATP-binding</keyword>
<dbReference type="Pfam" id="PF01909">
    <property type="entry name" value="NTP_transf_2"/>
    <property type="match status" value="1"/>
</dbReference>
<dbReference type="InterPro" id="IPR043519">
    <property type="entry name" value="NT_sf"/>
</dbReference>
<keyword evidence="8" id="KW-0460">Magnesium</keyword>
<keyword evidence="12" id="KW-1185">Reference proteome</keyword>
<dbReference type="PANTHER" id="PTHR33571:SF12">
    <property type="entry name" value="BSL3053 PROTEIN"/>
    <property type="match status" value="1"/>
</dbReference>
<evidence type="ECO:0000313" key="11">
    <source>
        <dbReference type="EMBL" id="MBE1426457.1"/>
    </source>
</evidence>
<evidence type="ECO:0000256" key="4">
    <source>
        <dbReference type="ARBA" id="ARBA00022695"/>
    </source>
</evidence>
<accession>A0ABR9H6X1</accession>
<keyword evidence="3" id="KW-0808">Transferase</keyword>
<dbReference type="InterPro" id="IPR052038">
    <property type="entry name" value="Type-VII_TA_antitoxin"/>
</dbReference>
<feature type="domain" description="Polymerase nucleotidyl transferase" evidence="10">
    <location>
        <begin position="26"/>
        <end position="94"/>
    </location>
</feature>
<evidence type="ECO:0000256" key="8">
    <source>
        <dbReference type="ARBA" id="ARBA00022842"/>
    </source>
</evidence>
<proteinExistence type="inferred from homology"/>
<reference evidence="11 12" key="1">
    <citation type="submission" date="2020-10" db="EMBL/GenBank/DDBJ databases">
        <title>Genomic Encyclopedia of Type Strains, Phase IV (KMG-IV): sequencing the most valuable type-strain genomes for metagenomic binning, comparative biology and taxonomic classification.</title>
        <authorList>
            <person name="Goeker M."/>
        </authorList>
    </citation>
    <scope>NUCLEOTIDE SEQUENCE [LARGE SCALE GENOMIC DNA]</scope>
    <source>
        <strain evidence="11 12">DSM 4194</strain>
    </source>
</reference>
<evidence type="ECO:0000256" key="6">
    <source>
        <dbReference type="ARBA" id="ARBA00022741"/>
    </source>
</evidence>
<dbReference type="Proteomes" id="UP000639010">
    <property type="component" value="Unassembled WGS sequence"/>
</dbReference>
<keyword evidence="2" id="KW-1277">Toxin-antitoxin system</keyword>
<dbReference type="Gene3D" id="3.30.460.10">
    <property type="entry name" value="Beta Polymerase, domain 2"/>
    <property type="match status" value="1"/>
</dbReference>
<protein>
    <submittedName>
        <fullName evidence="11">Nucleotidyltransferase</fullName>
    </submittedName>
</protein>
<dbReference type="EMBL" id="JADBGG010000027">
    <property type="protein sequence ID" value="MBE1426457.1"/>
    <property type="molecule type" value="Genomic_DNA"/>
</dbReference>
<evidence type="ECO:0000256" key="9">
    <source>
        <dbReference type="ARBA" id="ARBA00038276"/>
    </source>
</evidence>
<gene>
    <name evidence="11" type="ORF">H4684_003123</name>
</gene>
<comment type="cofactor">
    <cofactor evidence="1">
        <name>Mg(2+)</name>
        <dbReference type="ChEBI" id="CHEBI:18420"/>
    </cofactor>
</comment>
<evidence type="ECO:0000256" key="1">
    <source>
        <dbReference type="ARBA" id="ARBA00001946"/>
    </source>
</evidence>